<sequence length="335" mass="37619">MNWSEKVVLITGGTGSFGKKFVEIMLNEYHPAKLIIYSRDELKQHEMRQSGFDHPSLRYFLGDVRDKDRLRRAFEGVDIVVHAAALKQVPACEYNPMEAIKTNILGSSNVVDAALDTGVEKVLALSTDKAVNPVNLYGATKLAAEKLIIQSNAYAGGKVTRLACVRYGNVVGSRGSVVPVFLKQRENGKVTVTDERMTRFWLTLEQGVRFVIRSIEQMRGGEVFVPKIPSMSIMDLARAVAPENDIEIIGIRPGEKLHEVLVSEDEARHTVELDDMFVVMPAEAIWFGLDWHDKGNPLPDGFRYASNNNSQWLTIEQIREMIRPIEEAHRKGVLE</sequence>
<dbReference type="CDD" id="cd05237">
    <property type="entry name" value="UDP_invert_4-6DH_SDR_e"/>
    <property type="match status" value="1"/>
</dbReference>
<dbReference type="InParanoid" id="E8N1R3"/>
<dbReference type="SUPFAM" id="SSF51735">
    <property type="entry name" value="NAD(P)-binding Rossmann-fold domains"/>
    <property type="match status" value="1"/>
</dbReference>
<dbReference type="eggNOG" id="COG1086">
    <property type="taxonomic scope" value="Bacteria"/>
</dbReference>
<evidence type="ECO:0000256" key="1">
    <source>
        <dbReference type="ARBA" id="ARBA00007430"/>
    </source>
</evidence>
<reference evidence="3 4" key="1">
    <citation type="submission" date="2010-12" db="EMBL/GenBank/DDBJ databases">
        <title>Whole genome sequence of Anaerolinea thermophila UNI-1.</title>
        <authorList>
            <person name="Narita-Yamada S."/>
            <person name="Kishi E."/>
            <person name="Watanabe Y."/>
            <person name="Takasaki K."/>
            <person name="Ankai A."/>
            <person name="Oguchi A."/>
            <person name="Fukui S."/>
            <person name="Takahashi M."/>
            <person name="Yashiro I."/>
            <person name="Hosoyama A."/>
            <person name="Sekiguchi Y."/>
            <person name="Hanada S."/>
            <person name="Fujita N."/>
        </authorList>
    </citation>
    <scope>NUCLEOTIDE SEQUENCE [LARGE SCALE GENOMIC DNA]</scope>
    <source>
        <strain evidence="4">DSM 14523 / JCM 11388 / NBRC 100420 / UNI-1</strain>
    </source>
</reference>
<protein>
    <submittedName>
        <fullName evidence="3">UDP-N-acetylglucosamine dehydratase/epimerase</fullName>
    </submittedName>
</protein>
<accession>E8N1R3</accession>
<name>E8N1R3_ANATU</name>
<dbReference type="InterPro" id="IPR036291">
    <property type="entry name" value="NAD(P)-bd_dom_sf"/>
</dbReference>
<gene>
    <name evidence="3" type="ordered locus">ANT_06340</name>
</gene>
<dbReference type="STRING" id="926569.ANT_06340"/>
<dbReference type="InterPro" id="IPR051203">
    <property type="entry name" value="Polysaccharide_Synthase-Rel"/>
</dbReference>
<dbReference type="InterPro" id="IPR020025">
    <property type="entry name" value="PseB"/>
</dbReference>
<comment type="similarity">
    <text evidence="1">Belongs to the polysaccharide synthase family.</text>
</comment>
<feature type="domain" description="Polysaccharide biosynthesis protein CapD-like" evidence="2">
    <location>
        <begin position="8"/>
        <end position="279"/>
    </location>
</feature>
<dbReference type="AlphaFoldDB" id="E8N1R3"/>
<dbReference type="PANTHER" id="PTHR43318">
    <property type="entry name" value="UDP-N-ACETYLGLUCOSAMINE 4,6-DEHYDRATASE"/>
    <property type="match status" value="1"/>
</dbReference>
<organism evidence="3 4">
    <name type="scientific">Anaerolinea thermophila (strain DSM 14523 / JCM 11388 / NBRC 100420 / UNI-1)</name>
    <dbReference type="NCBI Taxonomy" id="926569"/>
    <lineage>
        <taxon>Bacteria</taxon>
        <taxon>Bacillati</taxon>
        <taxon>Chloroflexota</taxon>
        <taxon>Anaerolineae</taxon>
        <taxon>Anaerolineales</taxon>
        <taxon>Anaerolineaceae</taxon>
        <taxon>Anaerolinea</taxon>
    </lineage>
</organism>
<proteinExistence type="inferred from homology"/>
<dbReference type="NCBIfam" id="TIGR03589">
    <property type="entry name" value="PseB"/>
    <property type="match status" value="1"/>
</dbReference>
<dbReference type="Gene3D" id="3.40.50.720">
    <property type="entry name" value="NAD(P)-binding Rossmann-like Domain"/>
    <property type="match status" value="1"/>
</dbReference>
<evidence type="ECO:0000313" key="4">
    <source>
        <dbReference type="Proteomes" id="UP000008922"/>
    </source>
</evidence>
<dbReference type="Proteomes" id="UP000008922">
    <property type="component" value="Chromosome"/>
</dbReference>
<dbReference type="Pfam" id="PF02719">
    <property type="entry name" value="Polysacc_synt_2"/>
    <property type="match status" value="1"/>
</dbReference>
<dbReference type="KEGG" id="atm:ANT_06340"/>
<dbReference type="HOGENOM" id="CLU_013560_4_1_0"/>
<dbReference type="RefSeq" id="WP_013559063.1">
    <property type="nucleotide sequence ID" value="NC_014960.1"/>
</dbReference>
<keyword evidence="4" id="KW-1185">Reference proteome</keyword>
<evidence type="ECO:0000313" key="3">
    <source>
        <dbReference type="EMBL" id="BAJ62668.1"/>
    </source>
</evidence>
<dbReference type="EMBL" id="AP012029">
    <property type="protein sequence ID" value="BAJ62668.1"/>
    <property type="molecule type" value="Genomic_DNA"/>
</dbReference>
<dbReference type="OrthoDB" id="9803111at2"/>
<evidence type="ECO:0000259" key="2">
    <source>
        <dbReference type="Pfam" id="PF02719"/>
    </source>
</evidence>
<dbReference type="InterPro" id="IPR003869">
    <property type="entry name" value="Polysac_CapD-like"/>
</dbReference>
<dbReference type="PANTHER" id="PTHR43318:SF2">
    <property type="entry name" value="UDP-N-ACETYLGLUCOSAMINE 4,6-DEHYDRATASE (INVERTING)"/>
    <property type="match status" value="1"/>
</dbReference>